<evidence type="ECO:0000313" key="1">
    <source>
        <dbReference type="EMBL" id="CAG7705974.1"/>
    </source>
</evidence>
<evidence type="ECO:0000313" key="2">
    <source>
        <dbReference type="Proteomes" id="UP000708208"/>
    </source>
</evidence>
<proteinExistence type="predicted"/>
<dbReference type="OrthoDB" id="1735at2759"/>
<dbReference type="EMBL" id="CAJVCH010029097">
    <property type="protein sequence ID" value="CAG7705974.1"/>
    <property type="molecule type" value="Genomic_DNA"/>
</dbReference>
<comment type="caution">
    <text evidence="1">The sequence shown here is derived from an EMBL/GenBank/DDBJ whole genome shotgun (WGS) entry which is preliminary data.</text>
</comment>
<reference evidence="1" key="1">
    <citation type="submission" date="2021-06" db="EMBL/GenBank/DDBJ databases">
        <authorList>
            <person name="Hodson N. C."/>
            <person name="Mongue J. A."/>
            <person name="Jaron S. K."/>
        </authorList>
    </citation>
    <scope>NUCLEOTIDE SEQUENCE</scope>
</reference>
<organism evidence="1 2">
    <name type="scientific">Allacma fusca</name>
    <dbReference type="NCBI Taxonomy" id="39272"/>
    <lineage>
        <taxon>Eukaryota</taxon>
        <taxon>Metazoa</taxon>
        <taxon>Ecdysozoa</taxon>
        <taxon>Arthropoda</taxon>
        <taxon>Hexapoda</taxon>
        <taxon>Collembola</taxon>
        <taxon>Symphypleona</taxon>
        <taxon>Sminthuridae</taxon>
        <taxon>Allacma</taxon>
    </lineage>
</organism>
<accession>A0A8J2JC38</accession>
<dbReference type="Proteomes" id="UP000708208">
    <property type="component" value="Unassembled WGS sequence"/>
</dbReference>
<gene>
    <name evidence="1" type="ORF">AFUS01_LOCUS4642</name>
</gene>
<keyword evidence="2" id="KW-1185">Reference proteome</keyword>
<sequence length="73" mass="8021">MGVPCDEFDGKVVYGQKQAQPGSSANYHLEKNFILIVGVHRTGVQSSENLLQSILRQAVPYKITTFFGLHVGT</sequence>
<dbReference type="AlphaFoldDB" id="A0A8J2JC38"/>
<name>A0A8J2JC38_9HEXA</name>
<protein>
    <submittedName>
        <fullName evidence="1">Uncharacterized protein</fullName>
    </submittedName>
</protein>